<dbReference type="Proteomes" id="UP000199320">
    <property type="component" value="Unassembled WGS sequence"/>
</dbReference>
<protein>
    <submittedName>
        <fullName evidence="2">Zn-dependent protease with chaperone function</fullName>
    </submittedName>
</protein>
<reference evidence="3" key="1">
    <citation type="submission" date="2016-10" db="EMBL/GenBank/DDBJ databases">
        <authorList>
            <person name="de Groot N.N."/>
        </authorList>
    </citation>
    <scope>NUCLEOTIDE SEQUENCE [LARGE SCALE GENOMIC DNA]</scope>
    <source>
        <strain evidence="3">CDM_6</strain>
    </source>
</reference>
<keyword evidence="1" id="KW-0472">Membrane</keyword>
<reference evidence="4 5" key="2">
    <citation type="submission" date="2016-10" db="EMBL/GenBank/DDBJ databases">
        <authorList>
            <person name="Varghese N."/>
            <person name="Submissions S."/>
        </authorList>
    </citation>
    <scope>NUCLEOTIDE SEQUENCE [LARGE SCALE GENOMIC DNA]</scope>
    <source>
        <strain evidence="2 5">CDM_1</strain>
        <strain evidence="4">CDM_6</strain>
    </source>
</reference>
<keyword evidence="4" id="KW-1185">Reference proteome</keyword>
<dbReference type="RefSeq" id="WP_092929963.1">
    <property type="nucleotide sequence ID" value="NZ_FMZP01000001.1"/>
</dbReference>
<dbReference type="GO" id="GO:0008233">
    <property type="term" value="F:peptidase activity"/>
    <property type="evidence" value="ECO:0007669"/>
    <property type="project" value="UniProtKB-KW"/>
</dbReference>
<organism evidence="2 5">
    <name type="scientific">Natrinema hispanicum</name>
    <dbReference type="NCBI Taxonomy" id="392421"/>
    <lineage>
        <taxon>Archaea</taxon>
        <taxon>Methanobacteriati</taxon>
        <taxon>Methanobacteriota</taxon>
        <taxon>Stenosarchaea group</taxon>
        <taxon>Halobacteria</taxon>
        <taxon>Halobacteriales</taxon>
        <taxon>Natrialbaceae</taxon>
        <taxon>Natrinema</taxon>
    </lineage>
</organism>
<feature type="transmembrane region" description="Helical" evidence="1">
    <location>
        <begin position="83"/>
        <end position="103"/>
    </location>
</feature>
<evidence type="ECO:0000256" key="1">
    <source>
        <dbReference type="SAM" id="Phobius"/>
    </source>
</evidence>
<evidence type="ECO:0000313" key="3">
    <source>
        <dbReference type="EMBL" id="SES90577.1"/>
    </source>
</evidence>
<feature type="transmembrane region" description="Helical" evidence="1">
    <location>
        <begin position="154"/>
        <end position="172"/>
    </location>
</feature>
<dbReference type="AlphaFoldDB" id="A0A1G6I1C8"/>
<evidence type="ECO:0000313" key="5">
    <source>
        <dbReference type="Proteomes" id="UP000324021"/>
    </source>
</evidence>
<dbReference type="Proteomes" id="UP000324021">
    <property type="component" value="Unassembled WGS sequence"/>
</dbReference>
<gene>
    <name evidence="3" type="ORF">SAMN04488694_102277</name>
    <name evidence="2" type="ORF">SAMN05192552_100172</name>
</gene>
<keyword evidence="1" id="KW-1133">Transmembrane helix</keyword>
<keyword evidence="2" id="KW-0645">Protease</keyword>
<feature type="transmembrane region" description="Helical" evidence="1">
    <location>
        <begin position="39"/>
        <end position="63"/>
    </location>
</feature>
<feature type="transmembrane region" description="Helical" evidence="1">
    <location>
        <begin position="124"/>
        <end position="148"/>
    </location>
</feature>
<keyword evidence="1" id="KW-0812">Transmembrane</keyword>
<keyword evidence="2" id="KW-0378">Hydrolase</keyword>
<proteinExistence type="predicted"/>
<dbReference type="STRING" id="392421.SAMN04488694_102277"/>
<dbReference type="GO" id="GO:0006508">
    <property type="term" value="P:proteolysis"/>
    <property type="evidence" value="ECO:0007669"/>
    <property type="project" value="UniProtKB-KW"/>
</dbReference>
<evidence type="ECO:0000313" key="4">
    <source>
        <dbReference type="Proteomes" id="UP000199320"/>
    </source>
</evidence>
<accession>A0A1G6I1C8</accession>
<feature type="transmembrane region" description="Helical" evidence="1">
    <location>
        <begin position="6"/>
        <end position="27"/>
    </location>
</feature>
<feature type="transmembrane region" description="Helical" evidence="1">
    <location>
        <begin position="266"/>
        <end position="293"/>
    </location>
</feature>
<dbReference type="EMBL" id="FMZP01000001">
    <property type="protein sequence ID" value="SDB99546.1"/>
    <property type="molecule type" value="Genomic_DNA"/>
</dbReference>
<dbReference type="OrthoDB" id="188347at2157"/>
<dbReference type="EMBL" id="FOIC01000002">
    <property type="protein sequence ID" value="SES90577.1"/>
    <property type="molecule type" value="Genomic_DNA"/>
</dbReference>
<name>A0A1G6I1C8_9EURY</name>
<sequence>MIMTLTLWLGLLVASYGAGRVYGWYTIRKGGNDDRRSRGTYRLLGVVGITALLVLAFSGFIGATEAALSSLHPAVVGGLATPLAWVPTAAGTIIAVLITYLGVFPSVRKRRDLEISAAVAVARLGKYLVALTIICLISIAPLAALLGASEPSPWLIPVLFVGFVVGTYGWSLSRVRLSQTISEPTAEQRRRLEAAVDRVGLTATVAGVIPGKGMELARLYLDGAPRNRRLYATDYAFDVCGDDELTALCARVDAADAFRLLERRSLVMAFLTALVVTLTVWLSLLVSLAGLLITWPLLTWHLQRCEFAADRRAARAVGADTLASVYEASSDVTDERSRFHERLAARPSTARRVERLRQLQS</sequence>
<evidence type="ECO:0000313" key="2">
    <source>
        <dbReference type="EMBL" id="SDB99546.1"/>
    </source>
</evidence>